<evidence type="ECO:0000256" key="1">
    <source>
        <dbReference type="ARBA" id="ARBA00004651"/>
    </source>
</evidence>
<feature type="transmembrane region" description="Helical" evidence="13">
    <location>
        <begin position="148"/>
        <end position="172"/>
    </location>
</feature>
<dbReference type="GO" id="GO:0140359">
    <property type="term" value="F:ABC-type transporter activity"/>
    <property type="evidence" value="ECO:0007669"/>
    <property type="project" value="InterPro"/>
</dbReference>
<evidence type="ECO:0000313" key="17">
    <source>
        <dbReference type="Proteomes" id="UP000015559"/>
    </source>
</evidence>
<dbReference type="Pfam" id="PF00005">
    <property type="entry name" value="ABC_tran"/>
    <property type="match status" value="1"/>
</dbReference>
<dbReference type="SUPFAM" id="SSF52540">
    <property type="entry name" value="P-loop containing nucleoside triphosphate hydrolases"/>
    <property type="match status" value="1"/>
</dbReference>
<dbReference type="Proteomes" id="UP000015559">
    <property type="component" value="Chromosome"/>
</dbReference>
<organism evidence="16 17">
    <name type="scientific">Sulfuricella denitrificans (strain DSM 22764 / NBRC 105220 / skB26)</name>
    <dbReference type="NCBI Taxonomy" id="1163617"/>
    <lineage>
        <taxon>Bacteria</taxon>
        <taxon>Pseudomonadati</taxon>
        <taxon>Pseudomonadota</taxon>
        <taxon>Betaproteobacteria</taxon>
        <taxon>Nitrosomonadales</taxon>
        <taxon>Sulfuricellaceae</taxon>
        <taxon>Sulfuricella</taxon>
    </lineage>
</organism>
<feature type="transmembrane region" description="Helical" evidence="13">
    <location>
        <begin position="20"/>
        <end position="42"/>
    </location>
</feature>
<dbReference type="GO" id="GO:0005524">
    <property type="term" value="F:ATP binding"/>
    <property type="evidence" value="ECO:0007669"/>
    <property type="project" value="UniProtKB-KW"/>
</dbReference>
<dbReference type="GO" id="GO:0034040">
    <property type="term" value="F:ATPase-coupled lipid transmembrane transporter activity"/>
    <property type="evidence" value="ECO:0007669"/>
    <property type="project" value="TreeGrafter"/>
</dbReference>
<dbReference type="InterPro" id="IPR039421">
    <property type="entry name" value="Type_1_exporter"/>
</dbReference>
<feature type="transmembrane region" description="Helical" evidence="13">
    <location>
        <begin position="75"/>
        <end position="97"/>
    </location>
</feature>
<feature type="transmembrane region" description="Helical" evidence="13">
    <location>
        <begin position="266"/>
        <end position="286"/>
    </location>
</feature>
<evidence type="ECO:0000259" key="14">
    <source>
        <dbReference type="PROSITE" id="PS50893"/>
    </source>
</evidence>
<evidence type="ECO:0000256" key="12">
    <source>
        <dbReference type="ARBA" id="ARBA00072252"/>
    </source>
</evidence>
<dbReference type="GO" id="GO:0016887">
    <property type="term" value="F:ATP hydrolysis activity"/>
    <property type="evidence" value="ECO:0007669"/>
    <property type="project" value="InterPro"/>
</dbReference>
<keyword evidence="7" id="KW-0067">ATP-binding</keyword>
<comment type="similarity">
    <text evidence="11">Belongs to the ABC transporter superfamily. Cyclolysin exporter (TC 3.A.1.109.2) family.</text>
</comment>
<dbReference type="AlphaFoldDB" id="S6B8P2"/>
<dbReference type="SMART" id="SM00382">
    <property type="entry name" value="AAA"/>
    <property type="match status" value="1"/>
</dbReference>
<keyword evidence="3" id="KW-1003">Cell membrane</keyword>
<evidence type="ECO:0000256" key="6">
    <source>
        <dbReference type="ARBA" id="ARBA00022741"/>
    </source>
</evidence>
<accession>S6B8P2</accession>
<dbReference type="Gene3D" id="3.40.50.300">
    <property type="entry name" value="P-loop containing nucleotide triphosphate hydrolases"/>
    <property type="match status" value="1"/>
</dbReference>
<dbReference type="STRING" id="1163617.SCD_n02908"/>
<dbReference type="InterPro" id="IPR003439">
    <property type="entry name" value="ABC_transporter-like_ATP-bd"/>
</dbReference>
<feature type="transmembrane region" description="Helical" evidence="13">
    <location>
        <begin position="178"/>
        <end position="195"/>
    </location>
</feature>
<evidence type="ECO:0000259" key="15">
    <source>
        <dbReference type="PROSITE" id="PS50929"/>
    </source>
</evidence>
<evidence type="ECO:0000256" key="9">
    <source>
        <dbReference type="ARBA" id="ARBA00023136"/>
    </source>
</evidence>
<dbReference type="EMBL" id="AP013066">
    <property type="protein sequence ID" value="BAN36707.1"/>
    <property type="molecule type" value="Genomic_DNA"/>
</dbReference>
<dbReference type="SUPFAM" id="SSF90123">
    <property type="entry name" value="ABC transporter transmembrane region"/>
    <property type="match status" value="1"/>
</dbReference>
<keyword evidence="17" id="KW-1185">Reference proteome</keyword>
<reference evidence="16 17" key="1">
    <citation type="journal article" date="2012" name="Appl. Environ. Microbiol.">
        <title>Draft genome sequence of a psychrotolerant sulfur-oxidizing bacterium, Sulfuricella denitrificans skB26, and proteomic insights into cold adaptation.</title>
        <authorList>
            <person name="Watanabe T."/>
            <person name="Kojima H."/>
            <person name="Fukui M."/>
        </authorList>
    </citation>
    <scope>NUCLEOTIDE SEQUENCE [LARGE SCALE GENOMIC DNA]</scope>
    <source>
        <strain evidence="17">skB26</strain>
    </source>
</reference>
<dbReference type="InterPro" id="IPR011527">
    <property type="entry name" value="ABC1_TM_dom"/>
</dbReference>
<dbReference type="InterPro" id="IPR003593">
    <property type="entry name" value="AAA+_ATPase"/>
</dbReference>
<evidence type="ECO:0000256" key="10">
    <source>
        <dbReference type="ARBA" id="ARBA00055355"/>
    </source>
</evidence>
<keyword evidence="8 13" id="KW-1133">Transmembrane helix</keyword>
<keyword evidence="6" id="KW-0547">Nucleotide-binding</keyword>
<dbReference type="InterPro" id="IPR036640">
    <property type="entry name" value="ABC1_TM_sf"/>
</dbReference>
<dbReference type="RefSeq" id="WP_023507047.1">
    <property type="nucleotide sequence ID" value="NC_022357.1"/>
</dbReference>
<proteinExistence type="inferred from homology"/>
<dbReference type="Gene3D" id="1.20.1560.10">
    <property type="entry name" value="ABC transporter type 1, transmembrane domain"/>
    <property type="match status" value="1"/>
</dbReference>
<dbReference type="HOGENOM" id="CLU_000604_84_3_4"/>
<evidence type="ECO:0000256" key="4">
    <source>
        <dbReference type="ARBA" id="ARBA00022692"/>
    </source>
</evidence>
<keyword evidence="4 13" id="KW-0812">Transmembrane</keyword>
<sequence length="592" mass="65316">MIDTIDKLMRLFTRKQRRHLIFLMLLMVVAALLELIGIGALVPVVGVMQNPEIIEKSRFLSTLSAFMGNPSREGFFLILLFILLFLFLSKNLFIYVLTSLQFGFVANEMAALSVKLMSGYLRRPYTFHLQINTAQLIRNVTGEVSSMLYQVLIPTLILLSEGMVIIGLFTLIVVMDPLAAFVALSAGSAFVWLFYRTFRERLATIGSDLQVDAARLIQYAQEGLGGIKEIKVLCREAFFEEGFAKHARGHSQNVRMSLLLNALPRLVLETLFIALFVGVMLVMTGLGRMAEALPLMAVYAASAFRLLPGLNRIMTSLNQLRLGAASLGTVYSDIENDDFNKSDSSLPAIPGMRDKLEVKSVSYVYPGANKPSIKNISLVIRSGEMVGFVGKSGSGKTTLIDIILGLLSPTSGKVLVDGIPIEQNLMSWQRQVGYIPQSIYLTDDTLRRNVALGLLDDEIEDGKIWVALEGAQLKTFVEELVDGLDTLVGERGVRLSGGQRQRIGIARALYHDPKILILDEATSALDNQTEGEFIKTVRGLRGNKTILVIAHRLSTIEGCDRVCLLHDGELMSVGSYSEVVENFEKVGSVDLQ</sequence>
<dbReference type="eggNOG" id="COG1132">
    <property type="taxonomic scope" value="Bacteria"/>
</dbReference>
<dbReference type="PANTHER" id="PTHR24221:SF632">
    <property type="entry name" value="ATP-DEPENDENT LIPID A-CORE FLIPPASE"/>
    <property type="match status" value="1"/>
</dbReference>
<dbReference type="Pfam" id="PF00664">
    <property type="entry name" value="ABC_membrane"/>
    <property type="match status" value="1"/>
</dbReference>
<evidence type="ECO:0000256" key="8">
    <source>
        <dbReference type="ARBA" id="ARBA00022989"/>
    </source>
</evidence>
<dbReference type="InterPro" id="IPR027417">
    <property type="entry name" value="P-loop_NTPase"/>
</dbReference>
<dbReference type="PROSITE" id="PS50929">
    <property type="entry name" value="ABC_TM1F"/>
    <property type="match status" value="1"/>
</dbReference>
<dbReference type="GO" id="GO:0031640">
    <property type="term" value="P:killing of cells of another organism"/>
    <property type="evidence" value="ECO:0007669"/>
    <property type="project" value="UniProtKB-KW"/>
</dbReference>
<evidence type="ECO:0000256" key="2">
    <source>
        <dbReference type="ARBA" id="ARBA00022448"/>
    </source>
</evidence>
<dbReference type="KEGG" id="sdr:SCD_n02908"/>
<comment type="subcellular location">
    <subcellularLocation>
        <location evidence="1">Cell membrane</location>
        <topology evidence="1">Multi-pass membrane protein</topology>
    </subcellularLocation>
</comment>
<keyword evidence="9 13" id="KW-0472">Membrane</keyword>
<evidence type="ECO:0000256" key="11">
    <source>
        <dbReference type="ARBA" id="ARBA00061173"/>
    </source>
</evidence>
<dbReference type="FunFam" id="3.40.50.300:FF:000299">
    <property type="entry name" value="ABC transporter ATP-binding protein/permease"/>
    <property type="match status" value="1"/>
</dbReference>
<protein>
    <recommendedName>
        <fullName evidence="12">Cyclolysin secretion/processing ATP-binding protein CyaB</fullName>
    </recommendedName>
</protein>
<dbReference type="OrthoDB" id="8554730at2"/>
<comment type="function">
    <text evidence="10">Involved in the export of calmodulin-sensitive adenylate cyclase-hemolysin (cyclolysin).</text>
</comment>
<dbReference type="GO" id="GO:0005886">
    <property type="term" value="C:plasma membrane"/>
    <property type="evidence" value="ECO:0007669"/>
    <property type="project" value="UniProtKB-SubCell"/>
</dbReference>
<feature type="domain" description="ABC transporter" evidence="14">
    <location>
        <begin position="356"/>
        <end position="592"/>
    </location>
</feature>
<keyword evidence="5" id="KW-0204">Cytolysis</keyword>
<keyword evidence="2" id="KW-0813">Transport</keyword>
<evidence type="ECO:0000313" key="16">
    <source>
        <dbReference type="EMBL" id="BAN36707.1"/>
    </source>
</evidence>
<gene>
    <name evidence="16" type="ORF">SCD_n02908</name>
</gene>
<name>S6B8P2_SULDS</name>
<dbReference type="PANTHER" id="PTHR24221">
    <property type="entry name" value="ATP-BINDING CASSETTE SUB-FAMILY B"/>
    <property type="match status" value="1"/>
</dbReference>
<evidence type="ECO:0000256" key="13">
    <source>
        <dbReference type="SAM" id="Phobius"/>
    </source>
</evidence>
<evidence type="ECO:0000256" key="5">
    <source>
        <dbReference type="ARBA" id="ARBA00022735"/>
    </source>
</evidence>
<dbReference type="InterPro" id="IPR017871">
    <property type="entry name" value="ABC_transporter-like_CS"/>
</dbReference>
<dbReference type="PROSITE" id="PS00211">
    <property type="entry name" value="ABC_TRANSPORTER_1"/>
    <property type="match status" value="1"/>
</dbReference>
<dbReference type="PROSITE" id="PS50893">
    <property type="entry name" value="ABC_TRANSPORTER_2"/>
    <property type="match status" value="1"/>
</dbReference>
<keyword evidence="5" id="KW-0354">Hemolysis</keyword>
<evidence type="ECO:0000256" key="7">
    <source>
        <dbReference type="ARBA" id="ARBA00022840"/>
    </source>
</evidence>
<evidence type="ECO:0000256" key="3">
    <source>
        <dbReference type="ARBA" id="ARBA00022475"/>
    </source>
</evidence>
<feature type="domain" description="ABC transmembrane type-1" evidence="15">
    <location>
        <begin position="21"/>
        <end position="322"/>
    </location>
</feature>